<feature type="compositionally biased region" description="Gly residues" evidence="7">
    <location>
        <begin position="233"/>
        <end position="245"/>
    </location>
</feature>
<keyword evidence="5" id="KW-0804">Transcription</keyword>
<sequence>MMMMSFSFTVEAVAALGNKVVDTLRTQDPSEVLSMLTNETGFEISSADATVKILITTVPPNLRKLDPELHLDIKVLQSALAAIRHARWFEENASQSTVKVLIRLLKDLRLRFPGFEPLTPWILDLLGHSAVMNNPSRQPLSLNVAYRRCLQMLAAGLFLPGSVGITDPYLATEMSTWDGVIVTPSEKAYEKPPERKEEEDEALEEGGTERMRAWRPRSEVLPQTGLELEPGVEDGGYGEEGGGEAAGPHEAGPRGADPQPVQRDEDITQVLQQVQQQGGVGVQHRHQQVELSAEPRQSLWGRGGGVHSGTRPVFPAHRMLSQAKYMALFRWLMVRHSLRTPSDRPWVCQWHSVQHLVQQLQSAVQVDLHPAGGVFDALPGVVGPPTLYEAESQDTQTPQVVHPDPRGCRQTCERRGTHDVREPFCTHHGL</sequence>
<evidence type="ECO:0000259" key="8">
    <source>
        <dbReference type="PROSITE" id="PS51703"/>
    </source>
</evidence>
<reference evidence="9 10" key="1">
    <citation type="submission" date="2020-03" db="EMBL/GenBank/DDBJ databases">
        <title>Dissostichus mawsoni Genome sequencing and assembly.</title>
        <authorList>
            <person name="Park H."/>
        </authorList>
    </citation>
    <scope>NUCLEOTIDE SEQUENCE [LARGE SCALE GENOMIC DNA]</scope>
    <source>
        <strain evidence="9">DM0001</strain>
        <tissue evidence="9">Muscle</tissue>
    </source>
</reference>
<dbReference type="Proteomes" id="UP000518266">
    <property type="component" value="Unassembled WGS sequence"/>
</dbReference>
<dbReference type="InterPro" id="IPR049402">
    <property type="entry name" value="DZF_dom_C"/>
</dbReference>
<name>A0A7J5XC93_DISMA</name>
<keyword evidence="10" id="KW-1185">Reference proteome</keyword>
<dbReference type="GO" id="GO:0003677">
    <property type="term" value="F:DNA binding"/>
    <property type="evidence" value="ECO:0007669"/>
    <property type="project" value="UniProtKB-KW"/>
</dbReference>
<feature type="compositionally biased region" description="Basic and acidic residues" evidence="7">
    <location>
        <begin position="207"/>
        <end position="218"/>
    </location>
</feature>
<feature type="compositionally biased region" description="Acidic residues" evidence="7">
    <location>
        <begin position="197"/>
        <end position="206"/>
    </location>
</feature>
<feature type="compositionally biased region" description="Low complexity" evidence="7">
    <location>
        <begin position="246"/>
        <end position="256"/>
    </location>
</feature>
<dbReference type="InterPro" id="IPR049401">
    <property type="entry name" value="DZF_dom_N"/>
</dbReference>
<comment type="subcellular location">
    <subcellularLocation>
        <location evidence="1">Nucleus</location>
    </subcellularLocation>
</comment>
<evidence type="ECO:0000256" key="4">
    <source>
        <dbReference type="ARBA" id="ARBA00023159"/>
    </source>
</evidence>
<dbReference type="InterPro" id="IPR006561">
    <property type="entry name" value="DZF_dom"/>
</dbReference>
<evidence type="ECO:0000256" key="5">
    <source>
        <dbReference type="ARBA" id="ARBA00023163"/>
    </source>
</evidence>
<dbReference type="InterPro" id="IPR052134">
    <property type="entry name" value="ILF2"/>
</dbReference>
<dbReference type="PROSITE" id="PS51703">
    <property type="entry name" value="DZF"/>
    <property type="match status" value="1"/>
</dbReference>
<dbReference type="OrthoDB" id="5775647at2759"/>
<evidence type="ECO:0000256" key="2">
    <source>
        <dbReference type="ARBA" id="ARBA00023015"/>
    </source>
</evidence>
<evidence type="ECO:0000256" key="7">
    <source>
        <dbReference type="SAM" id="MobiDB-lite"/>
    </source>
</evidence>
<feature type="compositionally biased region" description="Basic and acidic residues" evidence="7">
    <location>
        <begin position="187"/>
        <end position="196"/>
    </location>
</feature>
<dbReference type="GO" id="GO:0071013">
    <property type="term" value="C:catalytic step 2 spliceosome"/>
    <property type="evidence" value="ECO:0007669"/>
    <property type="project" value="TreeGrafter"/>
</dbReference>
<protein>
    <recommendedName>
        <fullName evidence="8">DZF domain-containing protein</fullName>
    </recommendedName>
</protein>
<dbReference type="Pfam" id="PF07528">
    <property type="entry name" value="DZF_N"/>
    <property type="match status" value="1"/>
</dbReference>
<dbReference type="InterPro" id="IPR043519">
    <property type="entry name" value="NT_sf"/>
</dbReference>
<feature type="region of interest" description="Disordered" evidence="7">
    <location>
        <begin position="185"/>
        <end position="262"/>
    </location>
</feature>
<keyword evidence="2" id="KW-0805">Transcription regulation</keyword>
<evidence type="ECO:0000256" key="3">
    <source>
        <dbReference type="ARBA" id="ARBA00023125"/>
    </source>
</evidence>
<keyword evidence="6" id="KW-0539">Nucleus</keyword>
<comment type="caution">
    <text evidence="9">The sequence shown here is derived from an EMBL/GenBank/DDBJ whole genome shotgun (WGS) entry which is preliminary data.</text>
</comment>
<dbReference type="GO" id="GO:0003725">
    <property type="term" value="F:double-stranded RNA binding"/>
    <property type="evidence" value="ECO:0007669"/>
    <property type="project" value="TreeGrafter"/>
</dbReference>
<evidence type="ECO:0000256" key="6">
    <source>
        <dbReference type="ARBA" id="ARBA00023242"/>
    </source>
</evidence>
<accession>A0A7J5XC93</accession>
<evidence type="ECO:0000313" key="10">
    <source>
        <dbReference type="Proteomes" id="UP000518266"/>
    </source>
</evidence>
<dbReference type="PANTHER" id="PTHR46447">
    <property type="entry name" value="INTERLEUKIN ENHANCER-BINDING FACTOR"/>
    <property type="match status" value="1"/>
</dbReference>
<feature type="domain" description="DZF" evidence="8">
    <location>
        <begin position="1"/>
        <end position="265"/>
    </location>
</feature>
<keyword evidence="3" id="KW-0238">DNA-binding</keyword>
<proteinExistence type="predicted"/>
<organism evidence="9 10">
    <name type="scientific">Dissostichus mawsoni</name>
    <name type="common">Antarctic cod</name>
    <dbReference type="NCBI Taxonomy" id="36200"/>
    <lineage>
        <taxon>Eukaryota</taxon>
        <taxon>Metazoa</taxon>
        <taxon>Chordata</taxon>
        <taxon>Craniata</taxon>
        <taxon>Vertebrata</taxon>
        <taxon>Euteleostomi</taxon>
        <taxon>Actinopterygii</taxon>
        <taxon>Neopterygii</taxon>
        <taxon>Teleostei</taxon>
        <taxon>Neoteleostei</taxon>
        <taxon>Acanthomorphata</taxon>
        <taxon>Eupercaria</taxon>
        <taxon>Perciformes</taxon>
        <taxon>Notothenioidei</taxon>
        <taxon>Nototheniidae</taxon>
        <taxon>Dissostichus</taxon>
    </lineage>
</organism>
<dbReference type="SMART" id="SM00572">
    <property type="entry name" value="DZF"/>
    <property type="match status" value="1"/>
</dbReference>
<evidence type="ECO:0000256" key="1">
    <source>
        <dbReference type="ARBA" id="ARBA00004123"/>
    </source>
</evidence>
<dbReference type="FunFam" id="3.30.460.10:FF:000058">
    <property type="entry name" value="Interleukin enhancer-binding factor 2"/>
    <property type="match status" value="1"/>
</dbReference>
<dbReference type="Pfam" id="PF20965">
    <property type="entry name" value="DZF_C"/>
    <property type="match status" value="1"/>
</dbReference>
<gene>
    <name evidence="9" type="ORF">F7725_025657</name>
</gene>
<dbReference type="PANTHER" id="PTHR46447:SF1">
    <property type="entry name" value="INTERLEUKIN ENHANCER-BINDING FACTOR 2"/>
    <property type="match status" value="1"/>
</dbReference>
<dbReference type="AlphaFoldDB" id="A0A7J5XC93"/>
<keyword evidence="4" id="KW-0010">Activator</keyword>
<dbReference type="GO" id="GO:0045893">
    <property type="term" value="P:positive regulation of DNA-templated transcription"/>
    <property type="evidence" value="ECO:0007669"/>
    <property type="project" value="TreeGrafter"/>
</dbReference>
<evidence type="ECO:0000313" key="9">
    <source>
        <dbReference type="EMBL" id="KAF3834453.1"/>
    </source>
</evidence>
<dbReference type="Gene3D" id="3.30.460.10">
    <property type="entry name" value="Beta Polymerase, domain 2"/>
    <property type="match status" value="1"/>
</dbReference>
<dbReference type="EMBL" id="JAAKFY010000026">
    <property type="protein sequence ID" value="KAF3834453.1"/>
    <property type="molecule type" value="Genomic_DNA"/>
</dbReference>